<dbReference type="AlphaFoldDB" id="A0A1H3NZR1"/>
<protein>
    <recommendedName>
        <fullName evidence="2">Cell wall synthesis protein Wag31</fullName>
    </recommendedName>
    <alternativeName>
        <fullName evidence="7">Antigen 84</fullName>
    </alternativeName>
</protein>
<evidence type="ECO:0000256" key="3">
    <source>
        <dbReference type="ARBA" id="ARBA00022490"/>
    </source>
</evidence>
<name>A0A1H3NZR1_9ACTN</name>
<evidence type="ECO:0000256" key="2">
    <source>
        <dbReference type="ARBA" id="ARBA00018787"/>
    </source>
</evidence>
<dbReference type="EMBL" id="FNPH01000004">
    <property type="protein sequence ID" value="SDY93669.1"/>
    <property type="molecule type" value="Genomic_DNA"/>
</dbReference>
<evidence type="ECO:0000313" key="9">
    <source>
        <dbReference type="Proteomes" id="UP000242415"/>
    </source>
</evidence>
<keyword evidence="9" id="KW-1185">Reference proteome</keyword>
<dbReference type="InterPro" id="IPR007793">
    <property type="entry name" value="DivIVA_fam"/>
</dbReference>
<organism evidence="8 9">
    <name type="scientific">Micromonospora pattaloongensis</name>
    <dbReference type="NCBI Taxonomy" id="405436"/>
    <lineage>
        <taxon>Bacteria</taxon>
        <taxon>Bacillati</taxon>
        <taxon>Actinomycetota</taxon>
        <taxon>Actinomycetes</taxon>
        <taxon>Micromonosporales</taxon>
        <taxon>Micromonosporaceae</taxon>
        <taxon>Micromonospora</taxon>
    </lineage>
</organism>
<keyword evidence="6" id="KW-0131">Cell cycle</keyword>
<proteinExistence type="predicted"/>
<evidence type="ECO:0000256" key="6">
    <source>
        <dbReference type="ARBA" id="ARBA00023306"/>
    </source>
</evidence>
<keyword evidence="4" id="KW-0132">Cell division</keyword>
<evidence type="ECO:0000256" key="1">
    <source>
        <dbReference type="ARBA" id="ARBA00004496"/>
    </source>
</evidence>
<dbReference type="NCBIfam" id="TIGR03544">
    <property type="entry name" value="DivI1A_domain"/>
    <property type="match status" value="1"/>
</dbReference>
<evidence type="ECO:0000256" key="5">
    <source>
        <dbReference type="ARBA" id="ARBA00023054"/>
    </source>
</evidence>
<gene>
    <name evidence="8" type="ORF">SAMN05444365_104221</name>
</gene>
<keyword evidence="5" id="KW-0175">Coiled coil</keyword>
<evidence type="ECO:0000256" key="4">
    <source>
        <dbReference type="ARBA" id="ARBA00022618"/>
    </source>
</evidence>
<sequence length="99" mass="11396">MGPAVTRPGEERRGTLYGAASRLPLGPRQIRSKRFGSTRLGRRGMDPGEVRDFLDRVAADMAALYAELARVRDENLRIKCALRDWQTRWGRQRQRWIDG</sequence>
<dbReference type="Gene3D" id="6.10.250.660">
    <property type="match status" value="1"/>
</dbReference>
<keyword evidence="3" id="KW-0963">Cytoplasm</keyword>
<dbReference type="InterPro" id="IPR019933">
    <property type="entry name" value="DivIVA_domain"/>
</dbReference>
<dbReference type="Pfam" id="PF05103">
    <property type="entry name" value="DivIVA"/>
    <property type="match status" value="1"/>
</dbReference>
<dbReference type="OrthoDB" id="3404933at2"/>
<evidence type="ECO:0000256" key="7">
    <source>
        <dbReference type="ARBA" id="ARBA00031737"/>
    </source>
</evidence>
<reference evidence="9" key="1">
    <citation type="submission" date="2016-10" db="EMBL/GenBank/DDBJ databases">
        <authorList>
            <person name="Varghese N."/>
            <person name="Submissions S."/>
        </authorList>
    </citation>
    <scope>NUCLEOTIDE SEQUENCE [LARGE SCALE GENOMIC DNA]</scope>
    <source>
        <strain evidence="9">DSM 45245</strain>
    </source>
</reference>
<comment type="subcellular location">
    <subcellularLocation>
        <location evidence="1">Cytoplasm</location>
    </subcellularLocation>
</comment>
<evidence type="ECO:0000313" key="8">
    <source>
        <dbReference type="EMBL" id="SDY93669.1"/>
    </source>
</evidence>
<accession>A0A1H3NZR1</accession>
<dbReference type="Proteomes" id="UP000242415">
    <property type="component" value="Unassembled WGS sequence"/>
</dbReference>
<dbReference type="STRING" id="405436.SAMN05444365_104221"/>